<proteinExistence type="predicted"/>
<dbReference type="Gene3D" id="3.30.300.30">
    <property type="match status" value="1"/>
</dbReference>
<dbReference type="PANTHER" id="PTHR43767:SF1">
    <property type="entry name" value="NONRIBOSOMAL PEPTIDE SYNTHASE PES1 (EUROFUNG)-RELATED"/>
    <property type="match status" value="1"/>
</dbReference>
<dbReference type="InterPro" id="IPR042099">
    <property type="entry name" value="ANL_N_sf"/>
</dbReference>
<dbReference type="PANTHER" id="PTHR43767">
    <property type="entry name" value="LONG-CHAIN-FATTY-ACID--COA LIGASE"/>
    <property type="match status" value="1"/>
</dbReference>
<dbReference type="GO" id="GO:0016878">
    <property type="term" value="F:acid-thiol ligase activity"/>
    <property type="evidence" value="ECO:0007669"/>
    <property type="project" value="UniProtKB-ARBA"/>
</dbReference>
<accession>A0A6J6LEF9</accession>
<evidence type="ECO:0000259" key="1">
    <source>
        <dbReference type="Pfam" id="PF00501"/>
    </source>
</evidence>
<protein>
    <submittedName>
        <fullName evidence="3">Unannotated protein</fullName>
    </submittedName>
</protein>
<dbReference type="InterPro" id="IPR000873">
    <property type="entry name" value="AMP-dep_synth/lig_dom"/>
</dbReference>
<dbReference type="InterPro" id="IPR025110">
    <property type="entry name" value="AMP-bd_C"/>
</dbReference>
<dbReference type="EMBL" id="CAEZWR010000031">
    <property type="protein sequence ID" value="CAB4658665.1"/>
    <property type="molecule type" value="Genomic_DNA"/>
</dbReference>
<dbReference type="InterPro" id="IPR045851">
    <property type="entry name" value="AMP-bd_C_sf"/>
</dbReference>
<gene>
    <name evidence="3" type="ORF">UFOPK2282_00397</name>
</gene>
<name>A0A6J6LEF9_9ZZZZ</name>
<evidence type="ECO:0000259" key="2">
    <source>
        <dbReference type="Pfam" id="PF13193"/>
    </source>
</evidence>
<feature type="domain" description="AMP-binding enzyme C-terminal" evidence="2">
    <location>
        <begin position="311"/>
        <end position="386"/>
    </location>
</feature>
<evidence type="ECO:0000313" key="3">
    <source>
        <dbReference type="EMBL" id="CAB4658665.1"/>
    </source>
</evidence>
<dbReference type="Gene3D" id="3.40.50.12780">
    <property type="entry name" value="N-terminal domain of ligase-like"/>
    <property type="match status" value="1"/>
</dbReference>
<dbReference type="Pfam" id="PF13193">
    <property type="entry name" value="AMP-binding_C"/>
    <property type="match status" value="1"/>
</dbReference>
<feature type="domain" description="AMP-dependent synthetase/ligase" evidence="1">
    <location>
        <begin position="61"/>
        <end position="241"/>
    </location>
</feature>
<dbReference type="SUPFAM" id="SSF56801">
    <property type="entry name" value="Acetyl-CoA synthetase-like"/>
    <property type="match status" value="1"/>
</dbReference>
<dbReference type="InterPro" id="IPR050237">
    <property type="entry name" value="ATP-dep_AMP-bd_enzyme"/>
</dbReference>
<dbReference type="AlphaFoldDB" id="A0A6J6LEF9"/>
<organism evidence="3">
    <name type="scientific">freshwater metagenome</name>
    <dbReference type="NCBI Taxonomy" id="449393"/>
    <lineage>
        <taxon>unclassified sequences</taxon>
        <taxon>metagenomes</taxon>
        <taxon>ecological metagenomes</taxon>
    </lineage>
</organism>
<sequence length="406" mass="42620">MPARPLIHISVPPGPDGVSALTSPLRAALDGTGPAIAPIPLVTDATSAEYVRHLLDATKPDDPSIPLEFDEVAVVMATSGSTQRPKGVLHSASTLHALSNAVQGGAHPQWIAALPLTSMGGFNVVLRASETELPAIGLNSLGGLQPFTSEDFVAAVRLALHRSSDVRVSLVAAQVRRLLADAAGTDALRACSQILVGGGPLPASTADVARTAEITLTTTYGATETAGGCVYNAQPLPGVDITIDPDTSEIVLSGQMVALGYRDERTQTAARFFGRSYRTGDLGTYSELLVIEGRSDDVITINGVNVSLNAIEETLNNVAIVQLAAVVAQPDVNKELELYAAVTLVAGSLDESEVVSMLRSAVQKELGKAAVPRKFAFFAELPTLPNDKRDRRAITQLTHDGALWQR</sequence>
<dbReference type="Pfam" id="PF00501">
    <property type="entry name" value="AMP-binding"/>
    <property type="match status" value="1"/>
</dbReference>
<reference evidence="3" key="1">
    <citation type="submission" date="2020-05" db="EMBL/GenBank/DDBJ databases">
        <authorList>
            <person name="Chiriac C."/>
            <person name="Salcher M."/>
            <person name="Ghai R."/>
            <person name="Kavagutti S V."/>
        </authorList>
    </citation>
    <scope>NUCLEOTIDE SEQUENCE</scope>
</reference>